<dbReference type="EMBL" id="SEOQ01000650">
    <property type="protein sequence ID" value="TFY58938.1"/>
    <property type="molecule type" value="Genomic_DNA"/>
</dbReference>
<feature type="coiled-coil region" evidence="5">
    <location>
        <begin position="582"/>
        <end position="609"/>
    </location>
</feature>
<evidence type="ECO:0000256" key="6">
    <source>
        <dbReference type="SAM" id="MobiDB-lite"/>
    </source>
</evidence>
<evidence type="ECO:0000256" key="5">
    <source>
        <dbReference type="SAM" id="Coils"/>
    </source>
</evidence>
<dbReference type="AlphaFoldDB" id="A0A4Y9YAL3"/>
<dbReference type="Pfam" id="PF07738">
    <property type="entry name" value="Sad1_UNC"/>
    <property type="match status" value="1"/>
</dbReference>
<keyword evidence="3" id="KW-1133">Transmembrane helix</keyword>
<feature type="compositionally biased region" description="Low complexity" evidence="6">
    <location>
        <begin position="482"/>
        <end position="500"/>
    </location>
</feature>
<dbReference type="Gene3D" id="2.60.120.260">
    <property type="entry name" value="Galactose-binding domain-like"/>
    <property type="match status" value="1"/>
</dbReference>
<dbReference type="InterPro" id="IPR008979">
    <property type="entry name" value="Galactose-bd-like_sf"/>
</dbReference>
<feature type="compositionally biased region" description="Low complexity" evidence="6">
    <location>
        <begin position="121"/>
        <end position="131"/>
    </location>
</feature>
<feature type="compositionally biased region" description="Polar residues" evidence="6">
    <location>
        <begin position="98"/>
        <end position="107"/>
    </location>
</feature>
<feature type="region of interest" description="Disordered" evidence="6">
    <location>
        <begin position="70"/>
        <end position="131"/>
    </location>
</feature>
<dbReference type="InterPro" id="IPR012919">
    <property type="entry name" value="SUN_dom"/>
</dbReference>
<evidence type="ECO:0000256" key="4">
    <source>
        <dbReference type="ARBA" id="ARBA00023136"/>
    </source>
</evidence>
<feature type="domain" description="SUN" evidence="8">
    <location>
        <begin position="114"/>
        <end position="284"/>
    </location>
</feature>
<feature type="compositionally biased region" description="Acidic residues" evidence="6">
    <location>
        <begin position="854"/>
        <end position="866"/>
    </location>
</feature>
<dbReference type="GO" id="GO:0034975">
    <property type="term" value="P:protein folding in endoplasmic reticulum"/>
    <property type="evidence" value="ECO:0007669"/>
    <property type="project" value="TreeGrafter"/>
</dbReference>
<evidence type="ECO:0000256" key="2">
    <source>
        <dbReference type="ARBA" id="ARBA00022692"/>
    </source>
</evidence>
<feature type="signal peptide" evidence="7">
    <location>
        <begin position="1"/>
        <end position="18"/>
    </location>
</feature>
<feature type="compositionally biased region" description="Basic and acidic residues" evidence="6">
    <location>
        <begin position="362"/>
        <end position="372"/>
    </location>
</feature>
<evidence type="ECO:0000313" key="9">
    <source>
        <dbReference type="EMBL" id="TFY58938.1"/>
    </source>
</evidence>
<dbReference type="SUPFAM" id="SSF49785">
    <property type="entry name" value="Galactose-binding domain-like"/>
    <property type="match status" value="1"/>
</dbReference>
<dbReference type="GO" id="GO:0005737">
    <property type="term" value="C:cytoplasm"/>
    <property type="evidence" value="ECO:0007669"/>
    <property type="project" value="TreeGrafter"/>
</dbReference>
<reference evidence="9 10" key="1">
    <citation type="submission" date="2019-02" db="EMBL/GenBank/DDBJ databases">
        <title>Genome sequencing of the rare red list fungi Dentipellis fragilis.</title>
        <authorList>
            <person name="Buettner E."/>
            <person name="Kellner H."/>
        </authorList>
    </citation>
    <scope>NUCLEOTIDE SEQUENCE [LARGE SCALE GENOMIC DNA]</scope>
    <source>
        <strain evidence="9 10">DSM 105465</strain>
    </source>
</reference>
<keyword evidence="4" id="KW-0472">Membrane</keyword>
<feature type="compositionally biased region" description="Polar residues" evidence="6">
    <location>
        <begin position="342"/>
        <end position="355"/>
    </location>
</feature>
<dbReference type="OrthoDB" id="266334at2759"/>
<feature type="region of interest" description="Disordered" evidence="6">
    <location>
        <begin position="678"/>
        <end position="788"/>
    </location>
</feature>
<sequence length="872" mass="94435">MHLPFALLALLFAHATLAAPSTPNDLFHALSVLAPRPPEPPICCLKPLTPLEPVDDDIFLSFEEWKARRLAEGTSHKDPQTSTGTNGGHDPATDAAASPQQNASTNPSPAPPHAEVLDNASSSPPHESLSPHFRVPLTDRFNYASLDCSARVHTAHRGAKSVANILSGKKDRYMLSPCAAPRQFVVVELCEDIWIDTVQLANFEFFSGVFKEFTVSVSRTYTTEPEGWTVVGTYMAKNVRGVQSFHPPTSVRDFYRFIRIDFHSHYGNEYYCPISLLRVYGLTHLEQYKWDIWEAESRAKQEQAAPVAIPAEVVEEPPQPEQVPAPVEGSSKTGESLAGTAEATQVASDVHSTSEVSEDPEGYMRHSTDIARSRNPTGETPTSTQGRPPPSIHDPTESSNATLHSSNGSQTPSSTDSSSGQHTISSPNGSTISTTSSVSLSARSEQSSSLSASPSASHSHIQSIPPDSSSKHTELPHQAHASESPFLSHPPSSSASHNASASASTISLSTSTLISLAAPLPPQLPSTGESIYRTIMNRLTALEANNTLYARYVEEQTAGIREVLRRLGEDVGRLEGIGKAQAQVYQRAAQDYERQRRRMEVEQRELITKVNYLADEIVLEKRLGILQLCLLLAVLVFLGLTRGSRSELLEARRGGATMMREWGRRNLSLSGDWVNRFRGRSRSLTPSPGDSTPVAAEGTGDKVRFPSRSAHHAPLNTEKPRQYRGIGIGSGPATPTSSRRSALGSGVPRTPTLRTPRYHGLHQTPGGRPGLQRSNSHGSTSGGHAQGNVVVLNPVPRSARRWARSAHLHEVRRAEGADVVVSPAGKDDGGRHLSPLRVVTNQTLMGEKVKEKEEDAEGWVDTDVEDGGGAAW</sequence>
<keyword evidence="10" id="KW-1185">Reference proteome</keyword>
<accession>A0A4Y9YAL3</accession>
<keyword evidence="5" id="KW-0175">Coiled coil</keyword>
<dbReference type="PANTHER" id="PTHR12953">
    <property type="entry name" value="MEMBRANE PROTEIN CH1 RELATED"/>
    <property type="match status" value="1"/>
</dbReference>
<comment type="caution">
    <text evidence="9">The sequence shown here is derived from an EMBL/GenBank/DDBJ whole genome shotgun (WGS) entry which is preliminary data.</text>
</comment>
<feature type="compositionally biased region" description="Low complexity" evidence="6">
    <location>
        <begin position="404"/>
        <end position="465"/>
    </location>
</feature>
<dbReference type="Proteomes" id="UP000298327">
    <property type="component" value="Unassembled WGS sequence"/>
</dbReference>
<dbReference type="PROSITE" id="PS51469">
    <property type="entry name" value="SUN"/>
    <property type="match status" value="1"/>
</dbReference>
<dbReference type="STRING" id="205917.A0A4Y9YAL3"/>
<organism evidence="9 10">
    <name type="scientific">Dentipellis fragilis</name>
    <dbReference type="NCBI Taxonomy" id="205917"/>
    <lineage>
        <taxon>Eukaryota</taxon>
        <taxon>Fungi</taxon>
        <taxon>Dikarya</taxon>
        <taxon>Basidiomycota</taxon>
        <taxon>Agaricomycotina</taxon>
        <taxon>Agaricomycetes</taxon>
        <taxon>Russulales</taxon>
        <taxon>Hericiaceae</taxon>
        <taxon>Dentipellis</taxon>
    </lineage>
</organism>
<dbReference type="GO" id="GO:0012505">
    <property type="term" value="C:endomembrane system"/>
    <property type="evidence" value="ECO:0007669"/>
    <property type="project" value="UniProtKB-SubCell"/>
</dbReference>
<protein>
    <recommendedName>
        <fullName evidence="8">SUN domain-containing protein</fullName>
    </recommendedName>
</protein>
<evidence type="ECO:0000313" key="10">
    <source>
        <dbReference type="Proteomes" id="UP000298327"/>
    </source>
</evidence>
<feature type="compositionally biased region" description="Basic and acidic residues" evidence="6">
    <location>
        <begin position="70"/>
        <end position="79"/>
    </location>
</feature>
<evidence type="ECO:0000256" key="7">
    <source>
        <dbReference type="SAM" id="SignalP"/>
    </source>
</evidence>
<feature type="compositionally biased region" description="Polar residues" evidence="6">
    <location>
        <begin position="374"/>
        <end position="386"/>
    </location>
</feature>
<feature type="region of interest" description="Disordered" evidence="6">
    <location>
        <begin position="313"/>
        <end position="500"/>
    </location>
</feature>
<name>A0A4Y9YAL3_9AGAM</name>
<evidence type="ECO:0000259" key="8">
    <source>
        <dbReference type="PROSITE" id="PS51469"/>
    </source>
</evidence>
<feature type="region of interest" description="Disordered" evidence="6">
    <location>
        <begin position="850"/>
        <end position="872"/>
    </location>
</feature>
<feature type="chain" id="PRO_5021434181" description="SUN domain-containing protein" evidence="7">
    <location>
        <begin position="19"/>
        <end position="872"/>
    </location>
</feature>
<dbReference type="InterPro" id="IPR045120">
    <property type="entry name" value="Suco/Slp1-like"/>
</dbReference>
<dbReference type="GO" id="GO:0016020">
    <property type="term" value="C:membrane"/>
    <property type="evidence" value="ECO:0007669"/>
    <property type="project" value="InterPro"/>
</dbReference>
<evidence type="ECO:0000256" key="3">
    <source>
        <dbReference type="ARBA" id="ARBA00022989"/>
    </source>
</evidence>
<evidence type="ECO:0000256" key="1">
    <source>
        <dbReference type="ARBA" id="ARBA00004308"/>
    </source>
</evidence>
<gene>
    <name evidence="9" type="ORF">EVG20_g7971</name>
</gene>
<dbReference type="PANTHER" id="PTHR12953:SF0">
    <property type="entry name" value="SUN DOMAIN-CONTAINING OSSIFICATION FACTOR"/>
    <property type="match status" value="1"/>
</dbReference>
<proteinExistence type="predicted"/>
<keyword evidence="2" id="KW-0812">Transmembrane</keyword>
<keyword evidence="7" id="KW-0732">Signal</keyword>
<comment type="subcellular location">
    <subcellularLocation>
        <location evidence="1">Endomembrane system</location>
    </subcellularLocation>
</comment>